<proteinExistence type="predicted"/>
<feature type="transmembrane region" description="Helical" evidence="7">
    <location>
        <begin position="6"/>
        <end position="28"/>
    </location>
</feature>
<feature type="transmembrane region" description="Helical" evidence="7">
    <location>
        <begin position="185"/>
        <end position="208"/>
    </location>
</feature>
<evidence type="ECO:0000256" key="7">
    <source>
        <dbReference type="SAM" id="Phobius"/>
    </source>
</evidence>
<evidence type="ECO:0000313" key="9">
    <source>
        <dbReference type="Proteomes" id="UP000076532"/>
    </source>
</evidence>
<dbReference type="PANTHER" id="PTHR16133:SF0">
    <property type="entry name" value="ZINC_IRON REGULATED TRANSPORTER-RELATED PROTEIN 102B, ISOFORM E"/>
    <property type="match status" value="1"/>
</dbReference>
<dbReference type="OrthoDB" id="19859at2759"/>
<dbReference type="GO" id="GO:0006829">
    <property type="term" value="P:zinc ion transport"/>
    <property type="evidence" value="ECO:0007669"/>
    <property type="project" value="InterPro"/>
</dbReference>
<evidence type="ECO:0000256" key="3">
    <source>
        <dbReference type="ARBA" id="ARBA00022692"/>
    </source>
</evidence>
<evidence type="ECO:0000256" key="5">
    <source>
        <dbReference type="ARBA" id="ARBA00023034"/>
    </source>
</evidence>
<feature type="transmembrane region" description="Helical" evidence="7">
    <location>
        <begin position="220"/>
        <end position="243"/>
    </location>
</feature>
<keyword evidence="9" id="KW-1185">Reference proteome</keyword>
<keyword evidence="6 7" id="KW-0472">Membrane</keyword>
<evidence type="ECO:0000313" key="8">
    <source>
        <dbReference type="EMBL" id="KZP18895.1"/>
    </source>
</evidence>
<reference evidence="8 9" key="1">
    <citation type="journal article" date="2016" name="Mol. Biol. Evol.">
        <title>Comparative Genomics of Early-Diverging Mushroom-Forming Fungi Provides Insights into the Origins of Lignocellulose Decay Capabilities.</title>
        <authorList>
            <person name="Nagy L.G."/>
            <person name="Riley R."/>
            <person name="Tritt A."/>
            <person name="Adam C."/>
            <person name="Daum C."/>
            <person name="Floudas D."/>
            <person name="Sun H."/>
            <person name="Yadav J.S."/>
            <person name="Pangilinan J."/>
            <person name="Larsson K.H."/>
            <person name="Matsuura K."/>
            <person name="Barry K."/>
            <person name="Labutti K."/>
            <person name="Kuo R."/>
            <person name="Ohm R.A."/>
            <person name="Bhattacharya S.S."/>
            <person name="Shirouzu T."/>
            <person name="Yoshinaga Y."/>
            <person name="Martin F.M."/>
            <person name="Grigoriev I.V."/>
            <person name="Hibbett D.S."/>
        </authorList>
    </citation>
    <scope>NUCLEOTIDE SEQUENCE [LARGE SCALE GENOMIC DNA]</scope>
    <source>
        <strain evidence="8 9">CBS 109695</strain>
    </source>
</reference>
<feature type="transmembrane region" description="Helical" evidence="7">
    <location>
        <begin position="249"/>
        <end position="268"/>
    </location>
</feature>
<dbReference type="STRING" id="436010.A0A166HIK5"/>
<feature type="transmembrane region" description="Helical" evidence="7">
    <location>
        <begin position="75"/>
        <end position="93"/>
    </location>
</feature>
<evidence type="ECO:0000256" key="6">
    <source>
        <dbReference type="ARBA" id="ARBA00023136"/>
    </source>
</evidence>
<comment type="subcellular location">
    <subcellularLocation>
        <location evidence="1">Endomembrane system</location>
        <topology evidence="1">Multi-pass membrane protein</topology>
    </subcellularLocation>
    <subcellularLocation>
        <location evidence="2">Golgi apparatus membrane</location>
    </subcellularLocation>
</comment>
<keyword evidence="5" id="KW-0333">Golgi apparatus</keyword>
<dbReference type="GO" id="GO:0000139">
    <property type="term" value="C:Golgi membrane"/>
    <property type="evidence" value="ECO:0007669"/>
    <property type="project" value="UniProtKB-SubCell"/>
</dbReference>
<dbReference type="PANTHER" id="PTHR16133">
    <property type="entry name" value="SOLUTE CARRIER FAMILY 39 ZINC TRANSPORTER , MEMBER 9-RELATED"/>
    <property type="match status" value="1"/>
</dbReference>
<name>A0A166HIK5_9AGAM</name>
<keyword evidence="4 7" id="KW-1133">Transmembrane helix</keyword>
<evidence type="ECO:0000256" key="4">
    <source>
        <dbReference type="ARBA" id="ARBA00022989"/>
    </source>
</evidence>
<accession>A0A166HIK5</accession>
<dbReference type="InterPro" id="IPR003689">
    <property type="entry name" value="ZIP"/>
</dbReference>
<dbReference type="Pfam" id="PF02535">
    <property type="entry name" value="Zip"/>
    <property type="match status" value="1"/>
</dbReference>
<keyword evidence="3 7" id="KW-0812">Transmembrane</keyword>
<dbReference type="EMBL" id="KV417568">
    <property type="protein sequence ID" value="KZP18895.1"/>
    <property type="molecule type" value="Genomic_DNA"/>
</dbReference>
<gene>
    <name evidence="8" type="ORF">FIBSPDRAFT_828693</name>
</gene>
<sequence length="323" mass="34137">MSGLFTILLMSTCLGLGCFTVGMLPLFFVFSKIHLTRLSILGTGLLLGAALGVIIPEGIETLSKSHPSALPTSRIALSLLTGFTFMLLIEQFTSHDTHSSHPDVPAISVTSPRATTHFDINLSRLENGPDVTERFRPDLDTATFGEPRRSERAYPLTLGLTVHGLADGLALGVSALERTESDLSFVVFLALVIHKAPTVLALTTSLLSSSLPRAECKKHVAFFSASTPLGALVSYALFSFLGAGGNGELSGTALLISGGTFLYVATVLQPISHTSAPSEEKEVNKLTRALLMVAGMFLPFAIGAVLGHGHEHSRTDSPPVAMA</sequence>
<feature type="transmembrane region" description="Helical" evidence="7">
    <location>
        <begin position="289"/>
        <end position="309"/>
    </location>
</feature>
<dbReference type="Proteomes" id="UP000076532">
    <property type="component" value="Unassembled WGS sequence"/>
</dbReference>
<dbReference type="GO" id="GO:0046873">
    <property type="term" value="F:metal ion transmembrane transporter activity"/>
    <property type="evidence" value="ECO:0007669"/>
    <property type="project" value="InterPro"/>
</dbReference>
<protein>
    <submittedName>
        <fullName evidence="8">Zinc/iron permease</fullName>
    </submittedName>
</protein>
<dbReference type="InterPro" id="IPR045891">
    <property type="entry name" value="ZIP9"/>
</dbReference>
<organism evidence="8 9">
    <name type="scientific">Athelia psychrophila</name>
    <dbReference type="NCBI Taxonomy" id="1759441"/>
    <lineage>
        <taxon>Eukaryota</taxon>
        <taxon>Fungi</taxon>
        <taxon>Dikarya</taxon>
        <taxon>Basidiomycota</taxon>
        <taxon>Agaricomycotina</taxon>
        <taxon>Agaricomycetes</taxon>
        <taxon>Agaricomycetidae</taxon>
        <taxon>Atheliales</taxon>
        <taxon>Atheliaceae</taxon>
        <taxon>Athelia</taxon>
    </lineage>
</organism>
<dbReference type="AlphaFoldDB" id="A0A166HIK5"/>
<evidence type="ECO:0000256" key="1">
    <source>
        <dbReference type="ARBA" id="ARBA00004127"/>
    </source>
</evidence>
<feature type="transmembrane region" description="Helical" evidence="7">
    <location>
        <begin position="35"/>
        <end position="55"/>
    </location>
</feature>
<evidence type="ECO:0000256" key="2">
    <source>
        <dbReference type="ARBA" id="ARBA00004394"/>
    </source>
</evidence>
<feature type="transmembrane region" description="Helical" evidence="7">
    <location>
        <begin position="153"/>
        <end position="173"/>
    </location>
</feature>